<evidence type="ECO:0000313" key="2">
    <source>
        <dbReference type="Proteomes" id="UP000236743"/>
    </source>
</evidence>
<keyword evidence="2" id="KW-1185">Reference proteome</keyword>
<reference evidence="1 2" key="1">
    <citation type="submission" date="2016-10" db="EMBL/GenBank/DDBJ databases">
        <authorList>
            <person name="de Groot N.N."/>
        </authorList>
    </citation>
    <scope>NUCLEOTIDE SEQUENCE [LARGE SCALE GENOMIC DNA]</scope>
    <source>
        <strain evidence="1 2">DSM 26656</strain>
    </source>
</reference>
<dbReference type="EMBL" id="FNUY01000007">
    <property type="protein sequence ID" value="SEG60084.1"/>
    <property type="molecule type" value="Genomic_DNA"/>
</dbReference>
<dbReference type="Proteomes" id="UP000236743">
    <property type="component" value="Unassembled WGS sequence"/>
</dbReference>
<protein>
    <submittedName>
        <fullName evidence="1">Glycosyltransferase involved in cell wall bisynthesis</fullName>
    </submittedName>
</protein>
<dbReference type="AlphaFoldDB" id="A0A1H6BHG8"/>
<dbReference type="PANTHER" id="PTHR12526">
    <property type="entry name" value="GLYCOSYLTRANSFERASE"/>
    <property type="match status" value="1"/>
</dbReference>
<name>A0A1H6BHG8_9HYPH</name>
<dbReference type="Pfam" id="PF13692">
    <property type="entry name" value="Glyco_trans_1_4"/>
    <property type="match status" value="1"/>
</dbReference>
<dbReference type="CDD" id="cd03801">
    <property type="entry name" value="GT4_PimA-like"/>
    <property type="match status" value="1"/>
</dbReference>
<dbReference type="GO" id="GO:0016757">
    <property type="term" value="F:glycosyltransferase activity"/>
    <property type="evidence" value="ECO:0007669"/>
    <property type="project" value="TreeGrafter"/>
</dbReference>
<dbReference type="OrthoDB" id="9807414at2"/>
<dbReference type="RefSeq" id="WP_103873817.1">
    <property type="nucleotide sequence ID" value="NZ_FNUY01000007.1"/>
</dbReference>
<dbReference type="PANTHER" id="PTHR12526:SF638">
    <property type="entry name" value="SPORE COAT PROTEIN SA"/>
    <property type="match status" value="1"/>
</dbReference>
<dbReference type="Gene3D" id="3.40.50.2000">
    <property type="entry name" value="Glycogen Phosphorylase B"/>
    <property type="match status" value="2"/>
</dbReference>
<evidence type="ECO:0000313" key="1">
    <source>
        <dbReference type="EMBL" id="SEG60084.1"/>
    </source>
</evidence>
<accession>A0A1H6BHG8</accession>
<sequence length="368" mass="39814">MTRRLRIVLFAPHFAEYASRLALGLARDAEVLLFLDRRNAAQECDAELMAAVRARVEVVEFGSIGRSERARALLSVVVRTTAFAPDVFHIQEQVDRLTLWVARFAARFHRLCLTVHDPRPHTGSDSVYAAENAANREIIRRVSHAFHVHGSFCRGELTGVIGIGRPVLDTPHGVLLVPGPGENVAPEPGRVLMFGRMEAYKGLECLLDAAQILADRQVAFRLVLAGRGPELSRLSGRIAGARHIELIEGFLEAPMARREIGRACFVVAPYSNATQSGVVSASFGGGRPVVASRVGGLADAVIDGVNGLLVAPSDPVLLANALEAVLRDAALRARLAEGAAASARGAFDWEHIAAQMLVFHRERLIREG</sequence>
<keyword evidence="1" id="KW-0808">Transferase</keyword>
<proteinExistence type="predicted"/>
<organism evidence="1 2">
    <name type="scientific">Bosea lathyri</name>
    <dbReference type="NCBI Taxonomy" id="1036778"/>
    <lineage>
        <taxon>Bacteria</taxon>
        <taxon>Pseudomonadati</taxon>
        <taxon>Pseudomonadota</taxon>
        <taxon>Alphaproteobacteria</taxon>
        <taxon>Hyphomicrobiales</taxon>
        <taxon>Boseaceae</taxon>
        <taxon>Bosea</taxon>
    </lineage>
</organism>
<dbReference type="SUPFAM" id="SSF53756">
    <property type="entry name" value="UDP-Glycosyltransferase/glycogen phosphorylase"/>
    <property type="match status" value="1"/>
</dbReference>
<gene>
    <name evidence="1" type="ORF">SAMN04488115_107232</name>
</gene>